<accession>A0A642EYT7</accession>
<comment type="caution">
    <text evidence="1">The sequence shown here is derived from an EMBL/GenBank/DDBJ whole genome shotgun (WGS) entry which is preliminary data.</text>
</comment>
<protein>
    <recommendedName>
        <fullName evidence="3">DUF1963 domain-containing protein</fullName>
    </recommendedName>
</protein>
<sequence length="198" mass="22541">MVKTLTINRQISPNSNLPRIGGDSFLPLEFDWPSNSNGDKLTLIFSLPSLFLNKHCGLNLAENEYISVFSTYNNDYFLDDVIDNGDISDSKEIYQNFTRVIRHPIGCCRNESINKLDSFLIEAKEYNPNDIYTRIGGAPVFLQSPVSDVAFMRFCFQLNCEILPKKISNILYLEDAVGYLFINANNKDIFGCYFGQCL</sequence>
<dbReference type="EMBL" id="VWEQ01000285">
    <property type="protein sequence ID" value="KAA4737643.1"/>
    <property type="molecule type" value="Genomic_DNA"/>
</dbReference>
<organism evidence="1 2">
    <name type="scientific">Bacteroides fragilis</name>
    <dbReference type="NCBI Taxonomy" id="817"/>
    <lineage>
        <taxon>Bacteria</taxon>
        <taxon>Pseudomonadati</taxon>
        <taxon>Bacteroidota</taxon>
        <taxon>Bacteroidia</taxon>
        <taxon>Bacteroidales</taxon>
        <taxon>Bacteroidaceae</taxon>
        <taxon>Bacteroides</taxon>
    </lineage>
</organism>
<proteinExistence type="predicted"/>
<gene>
    <name evidence="1" type="ORF">F3B44_27075</name>
</gene>
<dbReference type="AlphaFoldDB" id="A0A642EYT7"/>
<reference evidence="1 2" key="1">
    <citation type="journal article" date="2019" name="Nat. Med.">
        <title>A library of human gut bacterial isolates paired with longitudinal multiomics data enables mechanistic microbiome research.</title>
        <authorList>
            <person name="Poyet M."/>
            <person name="Groussin M."/>
            <person name="Gibbons S.M."/>
            <person name="Avila-Pacheco J."/>
            <person name="Jiang X."/>
            <person name="Kearney S.M."/>
            <person name="Perrotta A.R."/>
            <person name="Berdy B."/>
            <person name="Zhao S."/>
            <person name="Lieberman T.D."/>
            <person name="Swanson P.K."/>
            <person name="Smith M."/>
            <person name="Roesemann S."/>
            <person name="Alexander J.E."/>
            <person name="Rich S.A."/>
            <person name="Livny J."/>
            <person name="Vlamakis H."/>
            <person name="Clish C."/>
            <person name="Bullock K."/>
            <person name="Deik A."/>
            <person name="Scott J."/>
            <person name="Pierce K.A."/>
            <person name="Xavier R.J."/>
            <person name="Alm E.J."/>
        </authorList>
    </citation>
    <scope>NUCLEOTIDE SEQUENCE [LARGE SCALE GENOMIC DNA]</scope>
    <source>
        <strain evidence="1 2">BIOML-A106</strain>
    </source>
</reference>
<evidence type="ECO:0000313" key="1">
    <source>
        <dbReference type="EMBL" id="KAA4737643.1"/>
    </source>
</evidence>
<evidence type="ECO:0000313" key="2">
    <source>
        <dbReference type="Proteomes" id="UP000479773"/>
    </source>
</evidence>
<evidence type="ECO:0008006" key="3">
    <source>
        <dbReference type="Google" id="ProtNLM"/>
    </source>
</evidence>
<name>A0A642EYT7_BACFG</name>
<dbReference type="Proteomes" id="UP000479773">
    <property type="component" value="Unassembled WGS sequence"/>
</dbReference>